<dbReference type="GO" id="GO:0046872">
    <property type="term" value="F:metal ion binding"/>
    <property type="evidence" value="ECO:0007669"/>
    <property type="project" value="UniProtKB-KW"/>
</dbReference>
<comment type="cofactor">
    <cofactor evidence="1">
        <name>FMN</name>
        <dbReference type="ChEBI" id="CHEBI:58210"/>
    </cofactor>
</comment>
<dbReference type="SUPFAM" id="SSF51971">
    <property type="entry name" value="Nucleotide-binding domain"/>
    <property type="match status" value="1"/>
</dbReference>
<evidence type="ECO:0000259" key="10">
    <source>
        <dbReference type="Pfam" id="PF00724"/>
    </source>
</evidence>
<dbReference type="PANTHER" id="PTHR42917">
    <property type="entry name" value="2,4-DIENOYL-COA REDUCTASE"/>
    <property type="match status" value="1"/>
</dbReference>
<keyword evidence="8" id="KW-0408">Iron</keyword>
<dbReference type="Gene3D" id="3.40.50.720">
    <property type="entry name" value="NAD(P)-binding Rossmann-like Domain"/>
    <property type="match status" value="1"/>
</dbReference>
<evidence type="ECO:0000256" key="6">
    <source>
        <dbReference type="ARBA" id="ARBA00022723"/>
    </source>
</evidence>
<evidence type="ECO:0000256" key="1">
    <source>
        <dbReference type="ARBA" id="ARBA00001917"/>
    </source>
</evidence>
<dbReference type="InterPro" id="IPR013785">
    <property type="entry name" value="Aldolase_TIM"/>
</dbReference>
<evidence type="ECO:0000259" key="11">
    <source>
        <dbReference type="Pfam" id="PF07992"/>
    </source>
</evidence>
<dbReference type="Gene3D" id="3.50.50.60">
    <property type="entry name" value="FAD/NAD(P)-binding domain"/>
    <property type="match status" value="1"/>
</dbReference>
<feature type="domain" description="FAD/NAD(P)-binding" evidence="11">
    <location>
        <begin position="389"/>
        <end position="611"/>
    </location>
</feature>
<dbReference type="GO" id="GO:0051536">
    <property type="term" value="F:iron-sulfur cluster binding"/>
    <property type="evidence" value="ECO:0007669"/>
    <property type="project" value="UniProtKB-KW"/>
</dbReference>
<evidence type="ECO:0000256" key="8">
    <source>
        <dbReference type="ARBA" id="ARBA00023004"/>
    </source>
</evidence>
<evidence type="ECO:0000256" key="3">
    <source>
        <dbReference type="ARBA" id="ARBA00011048"/>
    </source>
</evidence>
<evidence type="ECO:0000313" key="13">
    <source>
        <dbReference type="Proteomes" id="UP000481643"/>
    </source>
</evidence>
<dbReference type="InterPro" id="IPR051793">
    <property type="entry name" value="NADH:flavin_oxidoreductase"/>
</dbReference>
<dbReference type="AlphaFoldDB" id="A0A6L3YBW1"/>
<dbReference type="Gene3D" id="3.20.20.70">
    <property type="entry name" value="Aldolase class I"/>
    <property type="match status" value="1"/>
</dbReference>
<comment type="similarity">
    <text evidence="3">In the N-terminal section; belongs to the NADH:flavin oxidoreductase/NADH oxidase family.</text>
</comment>
<dbReference type="Proteomes" id="UP000481643">
    <property type="component" value="Unassembled WGS sequence"/>
</dbReference>
<comment type="caution">
    <text evidence="12">The sequence shown here is derived from an EMBL/GenBank/DDBJ whole genome shotgun (WGS) entry which is preliminary data.</text>
</comment>
<dbReference type="GO" id="GO:0010181">
    <property type="term" value="F:FMN binding"/>
    <property type="evidence" value="ECO:0007669"/>
    <property type="project" value="InterPro"/>
</dbReference>
<reference evidence="12 13" key="1">
    <citation type="submission" date="2019-09" db="EMBL/GenBank/DDBJ databases">
        <title>Taxonomic organization of the family Brucellaceae based on a phylogenomic approach.</title>
        <authorList>
            <person name="Leclercq S."/>
            <person name="Cloeckaert A."/>
            <person name="Zygmunt M.S."/>
        </authorList>
    </citation>
    <scope>NUCLEOTIDE SEQUENCE [LARGE SCALE GENOMIC DNA]</scope>
    <source>
        <strain evidence="12 13">WS1830</strain>
    </source>
</reference>
<feature type="domain" description="NADH:flavin oxidoreductase/NADH oxidase N-terminal" evidence="10">
    <location>
        <begin position="14"/>
        <end position="341"/>
    </location>
</feature>
<evidence type="ECO:0000313" key="12">
    <source>
        <dbReference type="EMBL" id="KAB2675792.1"/>
    </source>
</evidence>
<dbReference type="InterPro" id="IPR001155">
    <property type="entry name" value="OxRdtase_FMN_N"/>
</dbReference>
<dbReference type="InterPro" id="IPR023753">
    <property type="entry name" value="FAD/NAD-binding_dom"/>
</dbReference>
<accession>A0A6L3YBW1</accession>
<dbReference type="GO" id="GO:0016491">
    <property type="term" value="F:oxidoreductase activity"/>
    <property type="evidence" value="ECO:0007669"/>
    <property type="project" value="UniProtKB-KW"/>
</dbReference>
<keyword evidence="7" id="KW-0560">Oxidoreductase</keyword>
<dbReference type="InterPro" id="IPR036188">
    <property type="entry name" value="FAD/NAD-bd_sf"/>
</dbReference>
<dbReference type="SUPFAM" id="SSF51905">
    <property type="entry name" value="FAD/NAD(P)-binding domain"/>
    <property type="match status" value="1"/>
</dbReference>
<protein>
    <submittedName>
        <fullName evidence="12">FAD-dependent oxidoreductase</fullName>
    </submittedName>
</protein>
<dbReference type="SUPFAM" id="SSF51395">
    <property type="entry name" value="FMN-linked oxidoreductases"/>
    <property type="match status" value="1"/>
</dbReference>
<dbReference type="PRINTS" id="PR00419">
    <property type="entry name" value="ADXRDTASE"/>
</dbReference>
<dbReference type="EMBL" id="WBVX01000053">
    <property type="protein sequence ID" value="KAB2675792.1"/>
    <property type="molecule type" value="Genomic_DNA"/>
</dbReference>
<keyword evidence="6" id="KW-0479">Metal-binding</keyword>
<name>A0A6L3YBW1_9HYPH</name>
<evidence type="ECO:0000256" key="9">
    <source>
        <dbReference type="ARBA" id="ARBA00023014"/>
    </source>
</evidence>
<dbReference type="RefSeq" id="WP_151654265.1">
    <property type="nucleotide sequence ID" value="NZ_WBVX01000053.1"/>
</dbReference>
<comment type="cofactor">
    <cofactor evidence="2">
        <name>[4Fe-4S] cluster</name>
        <dbReference type="ChEBI" id="CHEBI:49883"/>
    </cofactor>
</comment>
<gene>
    <name evidence="12" type="ORF">F9L08_27420</name>
</gene>
<keyword evidence="4" id="KW-0285">Flavoprotein</keyword>
<keyword evidence="5" id="KW-0288">FMN</keyword>
<sequence length="649" mass="69983">MSDIQADLFPHVTTPLVIRGKILRNRVYQPAHQPGLADGGMPGDRYIEYQRQRAEAGLGMQITGATPVLYSEVWANGISLINVDDRIVPGYKSLAQAVQGEGGLMLAQLAHVGAMETSGDHIVSASWGHSELTQQFSREITEEEIERLVKLFAASAARCRDGGLDGVEVSMAHGMLLASFLSPLMNRRDDRFGGDVEGKTRFPIMVLEAVREALGQDRILGIRMPGDELVDGGMRIDDAVPIAVILAETGLIDYISVTAGNNTKKLARADHWPPTPAPFGAFRHLSRAIKQAVNIPVATVGRVTTIELAEEIIASGDADLVGMVRANVADPQILPKSLRGRQDWVRPCVGANVCINALLDHKALRCMVNPDIGISKNVIDKRITTFGRAVVVGAGPAGLEAARRLTLAGFNTKIIERSADIGGQLLLWSATPSRIEFQKIIAWWHSELIRLGITLEVGREATVEAIRKSSPDLVVIATGSRPVAAKIETIDASIHQFGVYDVPLSGGHVLVRDEIGKLAAMLTAERLAETWNKVTLVTSALNPGEGEGLTTAYPLLRTLAQKGVEIIDRAYVRKLLNRKAVLSGVFGECRPPIEDIDAVVSITGMVSDNSLQHQLLCQGIESVCIGDALLPRDVRASVIDAASIVWTMS</sequence>
<dbReference type="Pfam" id="PF00724">
    <property type="entry name" value="Oxidored_FMN"/>
    <property type="match status" value="1"/>
</dbReference>
<organism evidence="12 13">
    <name type="scientific">Brucella tritici</name>
    <dbReference type="NCBI Taxonomy" id="94626"/>
    <lineage>
        <taxon>Bacteria</taxon>
        <taxon>Pseudomonadati</taxon>
        <taxon>Pseudomonadota</taxon>
        <taxon>Alphaproteobacteria</taxon>
        <taxon>Hyphomicrobiales</taxon>
        <taxon>Brucellaceae</taxon>
        <taxon>Brucella/Ochrobactrum group</taxon>
        <taxon>Brucella</taxon>
    </lineage>
</organism>
<keyword evidence="9" id="KW-0411">Iron-sulfur</keyword>
<evidence type="ECO:0000256" key="4">
    <source>
        <dbReference type="ARBA" id="ARBA00022630"/>
    </source>
</evidence>
<evidence type="ECO:0000256" key="5">
    <source>
        <dbReference type="ARBA" id="ARBA00022643"/>
    </source>
</evidence>
<evidence type="ECO:0000256" key="2">
    <source>
        <dbReference type="ARBA" id="ARBA00001966"/>
    </source>
</evidence>
<evidence type="ECO:0000256" key="7">
    <source>
        <dbReference type="ARBA" id="ARBA00023002"/>
    </source>
</evidence>
<proteinExistence type="inferred from homology"/>
<dbReference type="PANTHER" id="PTHR42917:SF2">
    <property type="entry name" value="2,4-DIENOYL-COA REDUCTASE [(2E)-ENOYL-COA-PRODUCING]"/>
    <property type="match status" value="1"/>
</dbReference>
<dbReference type="Pfam" id="PF07992">
    <property type="entry name" value="Pyr_redox_2"/>
    <property type="match status" value="1"/>
</dbReference>